<proteinExistence type="predicted"/>
<reference evidence="1" key="2">
    <citation type="submission" date="2022-06" db="UniProtKB">
        <authorList>
            <consortium name="EnsemblMetazoa"/>
        </authorList>
    </citation>
    <scope>IDENTIFICATION</scope>
    <source>
        <strain evidence="1">PS312</strain>
    </source>
</reference>
<gene>
    <name evidence="1" type="primary">WBGene00274500</name>
</gene>
<protein>
    <submittedName>
        <fullName evidence="1">Uncharacterized protein</fullName>
    </submittedName>
</protein>
<accession>A0A2A6CWU5</accession>
<evidence type="ECO:0000313" key="2">
    <source>
        <dbReference type="Proteomes" id="UP000005239"/>
    </source>
</evidence>
<sequence>RASFQSEPHQSTMALLVILLSSLALTSALPCSCESSASEFTDLHFNCPIDNFCSDSLISGSCGKTCHSSGSFHSSPYDDTDSSIVIGSHSCAGSLFDFNNGGSVLCSYSTPSSVIHSLLDHVERPVTPLDHSTHRPTMTLTLRSSLEVTVVPDLSLISTMVDRCCVPTLLLPLFSPLRMLAMFPLSPVSPNSIDNLQYSDNSTHEYDYRLHLNKNTCAVSGGEDSSKSITSVSCKGEMDFLPESTLTISFASLVSLSTDSLPHSTFSATKIYCADRYNNVIQ</sequence>
<name>A0A2A6CWU5_PRIPA</name>
<keyword evidence="2" id="KW-1185">Reference proteome</keyword>
<accession>A0A8R1UQG4</accession>
<reference evidence="2" key="1">
    <citation type="journal article" date="2008" name="Nat. Genet.">
        <title>The Pristionchus pacificus genome provides a unique perspective on nematode lifestyle and parasitism.</title>
        <authorList>
            <person name="Dieterich C."/>
            <person name="Clifton S.W."/>
            <person name="Schuster L.N."/>
            <person name="Chinwalla A."/>
            <person name="Delehaunty K."/>
            <person name="Dinkelacker I."/>
            <person name="Fulton L."/>
            <person name="Fulton R."/>
            <person name="Godfrey J."/>
            <person name="Minx P."/>
            <person name="Mitreva M."/>
            <person name="Roeseler W."/>
            <person name="Tian H."/>
            <person name="Witte H."/>
            <person name="Yang S.P."/>
            <person name="Wilson R.K."/>
            <person name="Sommer R.J."/>
        </authorList>
    </citation>
    <scope>NUCLEOTIDE SEQUENCE [LARGE SCALE GENOMIC DNA]</scope>
    <source>
        <strain evidence="2">PS312</strain>
    </source>
</reference>
<dbReference type="EnsemblMetazoa" id="PPA36131.1">
    <property type="protein sequence ID" value="PPA36131.1"/>
    <property type="gene ID" value="WBGene00274500"/>
</dbReference>
<organism evidence="1 2">
    <name type="scientific">Pristionchus pacificus</name>
    <name type="common">Parasitic nematode worm</name>
    <dbReference type="NCBI Taxonomy" id="54126"/>
    <lineage>
        <taxon>Eukaryota</taxon>
        <taxon>Metazoa</taxon>
        <taxon>Ecdysozoa</taxon>
        <taxon>Nematoda</taxon>
        <taxon>Chromadorea</taxon>
        <taxon>Rhabditida</taxon>
        <taxon>Rhabditina</taxon>
        <taxon>Diplogasteromorpha</taxon>
        <taxon>Diplogasteroidea</taxon>
        <taxon>Neodiplogasteridae</taxon>
        <taxon>Pristionchus</taxon>
    </lineage>
</organism>
<dbReference type="Proteomes" id="UP000005239">
    <property type="component" value="Unassembled WGS sequence"/>
</dbReference>
<dbReference type="AlphaFoldDB" id="A0A2A6CWU5"/>
<evidence type="ECO:0000313" key="1">
    <source>
        <dbReference type="EnsemblMetazoa" id="PPA36131.1"/>
    </source>
</evidence>